<evidence type="ECO:0000313" key="3">
    <source>
        <dbReference type="EMBL" id="OGG77372.1"/>
    </source>
</evidence>
<dbReference type="HAMAP" id="MF_00973">
    <property type="entry name" value="Gluconeogen_factor"/>
    <property type="match status" value="1"/>
</dbReference>
<dbReference type="GO" id="GO:0043743">
    <property type="term" value="F:LPPG:FO 2-phospho-L-lactate transferase activity"/>
    <property type="evidence" value="ECO:0007669"/>
    <property type="project" value="InterPro"/>
</dbReference>
<evidence type="ECO:0000256" key="1">
    <source>
        <dbReference type="ARBA" id="ARBA00022490"/>
    </source>
</evidence>
<dbReference type="GO" id="GO:0008360">
    <property type="term" value="P:regulation of cell shape"/>
    <property type="evidence" value="ECO:0007669"/>
    <property type="project" value="UniProtKB-UniRule"/>
</dbReference>
<comment type="function">
    <text evidence="2">Required for morphogenesis under gluconeogenic growth conditions.</text>
</comment>
<keyword evidence="1 2" id="KW-0963">Cytoplasm</keyword>
<dbReference type="EMBL" id="MFMC01000019">
    <property type="protein sequence ID" value="OGG77372.1"/>
    <property type="molecule type" value="Genomic_DNA"/>
</dbReference>
<dbReference type="Pfam" id="PF01933">
    <property type="entry name" value="CofD"/>
    <property type="match status" value="1"/>
</dbReference>
<gene>
    <name evidence="3" type="ORF">A3B35_01940</name>
</gene>
<dbReference type="Proteomes" id="UP000177215">
    <property type="component" value="Unassembled WGS sequence"/>
</dbReference>
<dbReference type="AlphaFoldDB" id="A0A1F6EV80"/>
<organism evidence="3 4">
    <name type="scientific">Candidatus Kaiserbacteria bacterium RIFCSPLOWO2_01_FULL_54_24</name>
    <dbReference type="NCBI Taxonomy" id="1798515"/>
    <lineage>
        <taxon>Bacteria</taxon>
        <taxon>Candidatus Kaiseribacteriota</taxon>
    </lineage>
</organism>
<dbReference type="InterPro" id="IPR038136">
    <property type="entry name" value="CofD-like_dom_sf"/>
</dbReference>
<dbReference type="GO" id="GO:0005737">
    <property type="term" value="C:cytoplasm"/>
    <property type="evidence" value="ECO:0007669"/>
    <property type="project" value="UniProtKB-SubCell"/>
</dbReference>
<dbReference type="STRING" id="1798515.A3B35_01940"/>
<dbReference type="SUPFAM" id="SSF142338">
    <property type="entry name" value="CofD-like"/>
    <property type="match status" value="1"/>
</dbReference>
<comment type="similarity">
    <text evidence="2">Belongs to the gluconeogenesis factor family.</text>
</comment>
<accession>A0A1F6EV80</accession>
<dbReference type="InterPro" id="IPR010119">
    <property type="entry name" value="Gluconeogen_factor"/>
</dbReference>
<dbReference type="CDD" id="cd07187">
    <property type="entry name" value="YvcK_like"/>
    <property type="match status" value="1"/>
</dbReference>
<evidence type="ECO:0000313" key="4">
    <source>
        <dbReference type="Proteomes" id="UP000177215"/>
    </source>
</evidence>
<name>A0A1F6EV80_9BACT</name>
<dbReference type="InterPro" id="IPR002882">
    <property type="entry name" value="CofD"/>
</dbReference>
<proteinExistence type="inferred from homology"/>
<reference evidence="3 4" key="1">
    <citation type="journal article" date="2016" name="Nat. Commun.">
        <title>Thousands of microbial genomes shed light on interconnected biogeochemical processes in an aquifer system.</title>
        <authorList>
            <person name="Anantharaman K."/>
            <person name="Brown C.T."/>
            <person name="Hug L.A."/>
            <person name="Sharon I."/>
            <person name="Castelle C.J."/>
            <person name="Probst A.J."/>
            <person name="Thomas B.C."/>
            <person name="Singh A."/>
            <person name="Wilkins M.J."/>
            <person name="Karaoz U."/>
            <person name="Brodie E.L."/>
            <person name="Williams K.H."/>
            <person name="Hubbard S.S."/>
            <person name="Banfield J.F."/>
        </authorList>
    </citation>
    <scope>NUCLEOTIDE SEQUENCE [LARGE SCALE GENOMIC DNA]</scope>
</reference>
<sequence>MATKDRKNVVVIGGGTGTFTVLTGLKKYPFNLTAIVSMADDGGSTGALRDELGVLPPGDVRQCLVALSSSDTLMRALMNYRFESGQLKGHNFGNLLLSALEKTTGSFDNAVEKASDILRIRGRVVPATLDKVTLVAKLGKRTVRGEQAIRDTKLNGTPLKLSLSPRGRANPKALSAIRSADAIVIAPGSFYTSIIPDLLVRGIPEAIAKSRAKKIYVCNLMTHAEHTKDFTVADFTEKMEKYLKSPINAVIYNNKLPSAELLKRYARKGDKPILWNKLPKGVAIGADLVSRELPALQKSDKLHSQRTYIRHNPSLLARTIARILNVHV</sequence>
<comment type="subcellular location">
    <subcellularLocation>
        <location evidence="2">Cytoplasm</location>
    </subcellularLocation>
</comment>
<dbReference type="Gene3D" id="3.40.50.10680">
    <property type="entry name" value="CofD-like domains"/>
    <property type="match status" value="1"/>
</dbReference>
<evidence type="ECO:0000256" key="2">
    <source>
        <dbReference type="HAMAP-Rule" id="MF_00973"/>
    </source>
</evidence>
<protein>
    <recommendedName>
        <fullName evidence="2">Putative gluconeogenesis factor</fullName>
    </recommendedName>
</protein>
<dbReference type="PANTHER" id="PTHR30135:SF3">
    <property type="entry name" value="GLUCONEOGENESIS FACTOR-RELATED"/>
    <property type="match status" value="1"/>
</dbReference>
<dbReference type="PANTHER" id="PTHR30135">
    <property type="entry name" value="UNCHARACTERIZED PROTEIN YVCK-RELATED"/>
    <property type="match status" value="1"/>
</dbReference>
<comment type="caution">
    <text evidence="3">The sequence shown here is derived from an EMBL/GenBank/DDBJ whole genome shotgun (WGS) entry which is preliminary data.</text>
</comment>
<dbReference type="NCBIfam" id="TIGR01826">
    <property type="entry name" value="CofD_related"/>
    <property type="match status" value="1"/>
</dbReference>